<feature type="domain" description="SusD-like N-terminal" evidence="7">
    <location>
        <begin position="69"/>
        <end position="217"/>
    </location>
</feature>
<evidence type="ECO:0000256" key="2">
    <source>
        <dbReference type="ARBA" id="ARBA00006275"/>
    </source>
</evidence>
<proteinExistence type="inferred from homology"/>
<evidence type="ECO:0000313" key="8">
    <source>
        <dbReference type="EMBL" id="RAJ82114.1"/>
    </source>
</evidence>
<comment type="caution">
    <text evidence="8">The sequence shown here is derived from an EMBL/GenBank/DDBJ whole genome shotgun (WGS) entry which is preliminary data.</text>
</comment>
<keyword evidence="9" id="KW-1185">Reference proteome</keyword>
<comment type="subcellular location">
    <subcellularLocation>
        <location evidence="1">Cell outer membrane</location>
    </subcellularLocation>
</comment>
<sequence length="524" mass="59372">MKKILAYITGTLILGAVACNKDALNNGPLNLYSDSNIWKDSSLISRVVLQSYSGIHAIYDDAGSWLPMDITDEGKSARAFLSSNLVNTGQYAAANGIYTDVWTNVYTNVRNCNNVMEHLSVMPLGDATKQRIKGEMLFLRALHYMDLYSVFGRFPIITKVLTLQDDLTMARGTDDECVKFMLDDLTQAAALLPASYSKAEAGRATKYAAMAMKCRLLLNHKEYQAASDVAKEIIDKGGYSLFPDYGAMFFPENDDNKEVIFNKEYGSDQNGTPHVLDLYDNSTFFTGFSSLIDCPTQNMVDQYLMTDGLPWNQSPLFDPAHPYANRDARLHASIIYDGTDWLNQTMDLKLGSKYNPSTYSTAITGYMLRKFLNPRYVFNGSNTNYQNCIMMRLGEIYLNYAECQLKLNNPEEARTYINFLRQRAGMPVIQPGQLTWDIYVRERTVELAFEGQRFNDIRRWGTGVTMIGAAITAVQITETNGVRSYKTVPLEQRYWHDKMYYFPIPQAQLQKYPAGKVPEQNPGW</sequence>
<evidence type="ECO:0000256" key="1">
    <source>
        <dbReference type="ARBA" id="ARBA00004442"/>
    </source>
</evidence>
<gene>
    <name evidence="8" type="ORF">CLV59_104339</name>
</gene>
<dbReference type="Gene3D" id="1.25.40.390">
    <property type="match status" value="1"/>
</dbReference>
<dbReference type="EMBL" id="QLMA01000004">
    <property type="protein sequence ID" value="RAJ82114.1"/>
    <property type="molecule type" value="Genomic_DNA"/>
</dbReference>
<dbReference type="OrthoDB" id="5694214at2"/>
<evidence type="ECO:0000256" key="5">
    <source>
        <dbReference type="ARBA" id="ARBA00023237"/>
    </source>
</evidence>
<keyword evidence="3" id="KW-0732">Signal</keyword>
<feature type="domain" description="RagB/SusD" evidence="6">
    <location>
        <begin position="257"/>
        <end position="524"/>
    </location>
</feature>
<dbReference type="SUPFAM" id="SSF48452">
    <property type="entry name" value="TPR-like"/>
    <property type="match status" value="1"/>
</dbReference>
<evidence type="ECO:0000256" key="3">
    <source>
        <dbReference type="ARBA" id="ARBA00022729"/>
    </source>
</evidence>
<dbReference type="PROSITE" id="PS51257">
    <property type="entry name" value="PROKAR_LIPOPROTEIN"/>
    <property type="match status" value="1"/>
</dbReference>
<reference evidence="8 9" key="1">
    <citation type="submission" date="2018-06" db="EMBL/GenBank/DDBJ databases">
        <title>Genomic Encyclopedia of Archaeal and Bacterial Type Strains, Phase II (KMG-II): from individual species to whole genera.</title>
        <authorList>
            <person name="Goeker M."/>
        </authorList>
    </citation>
    <scope>NUCLEOTIDE SEQUENCE [LARGE SCALE GENOMIC DNA]</scope>
    <source>
        <strain evidence="8 9">DSM 29821</strain>
    </source>
</reference>
<dbReference type="AlphaFoldDB" id="A0A327W250"/>
<accession>A0A327W250</accession>
<comment type="similarity">
    <text evidence="2">Belongs to the SusD family.</text>
</comment>
<evidence type="ECO:0000259" key="6">
    <source>
        <dbReference type="Pfam" id="PF07980"/>
    </source>
</evidence>
<protein>
    <submittedName>
        <fullName evidence="8">Putative outer membrane starch-binding protein</fullName>
    </submittedName>
</protein>
<keyword evidence="5" id="KW-0998">Cell outer membrane</keyword>
<evidence type="ECO:0000256" key="4">
    <source>
        <dbReference type="ARBA" id="ARBA00023136"/>
    </source>
</evidence>
<evidence type="ECO:0000259" key="7">
    <source>
        <dbReference type="Pfam" id="PF14322"/>
    </source>
</evidence>
<dbReference type="RefSeq" id="WP_111592658.1">
    <property type="nucleotide sequence ID" value="NZ_QLMA01000004.1"/>
</dbReference>
<organism evidence="8 9">
    <name type="scientific">Chitinophaga dinghuensis</name>
    <dbReference type="NCBI Taxonomy" id="1539050"/>
    <lineage>
        <taxon>Bacteria</taxon>
        <taxon>Pseudomonadati</taxon>
        <taxon>Bacteroidota</taxon>
        <taxon>Chitinophagia</taxon>
        <taxon>Chitinophagales</taxon>
        <taxon>Chitinophagaceae</taxon>
        <taxon>Chitinophaga</taxon>
    </lineage>
</organism>
<dbReference type="GO" id="GO:0009279">
    <property type="term" value="C:cell outer membrane"/>
    <property type="evidence" value="ECO:0007669"/>
    <property type="project" value="UniProtKB-SubCell"/>
</dbReference>
<dbReference type="InterPro" id="IPR033985">
    <property type="entry name" value="SusD-like_N"/>
</dbReference>
<name>A0A327W250_9BACT</name>
<dbReference type="InterPro" id="IPR012944">
    <property type="entry name" value="SusD_RagB_dom"/>
</dbReference>
<dbReference type="InterPro" id="IPR011990">
    <property type="entry name" value="TPR-like_helical_dom_sf"/>
</dbReference>
<dbReference type="Pfam" id="PF07980">
    <property type="entry name" value="SusD_RagB"/>
    <property type="match status" value="1"/>
</dbReference>
<keyword evidence="4" id="KW-0472">Membrane</keyword>
<dbReference type="Pfam" id="PF14322">
    <property type="entry name" value="SusD-like_3"/>
    <property type="match status" value="1"/>
</dbReference>
<dbReference type="Proteomes" id="UP000249819">
    <property type="component" value="Unassembled WGS sequence"/>
</dbReference>
<dbReference type="CDD" id="cd08977">
    <property type="entry name" value="SusD"/>
    <property type="match status" value="1"/>
</dbReference>
<evidence type="ECO:0000313" key="9">
    <source>
        <dbReference type="Proteomes" id="UP000249819"/>
    </source>
</evidence>